<comment type="caution">
    <text evidence="1">The sequence shown here is derived from an EMBL/GenBank/DDBJ whole genome shotgun (WGS) entry which is preliminary data.</text>
</comment>
<accession>A0A8S1WX15</accession>
<name>A0A8S1WX15_PAROT</name>
<sequence length="54" mass="6527">MCFKQFQASKKVQIQIVTTYWEISQCMTCDKMKPFVCIEEMKVIYLVIHSEVRY</sequence>
<proteinExistence type="predicted"/>
<reference evidence="1" key="1">
    <citation type="submission" date="2021-01" db="EMBL/GenBank/DDBJ databases">
        <authorList>
            <consortium name="Genoscope - CEA"/>
            <person name="William W."/>
        </authorList>
    </citation>
    <scope>NUCLEOTIDE SEQUENCE</scope>
</reference>
<protein>
    <submittedName>
        <fullName evidence="1">Uncharacterized protein</fullName>
    </submittedName>
</protein>
<dbReference type="EMBL" id="CAJJDP010000104">
    <property type="protein sequence ID" value="CAD8193187.1"/>
    <property type="molecule type" value="Genomic_DNA"/>
</dbReference>
<organism evidence="1 2">
    <name type="scientific">Paramecium octaurelia</name>
    <dbReference type="NCBI Taxonomy" id="43137"/>
    <lineage>
        <taxon>Eukaryota</taxon>
        <taxon>Sar</taxon>
        <taxon>Alveolata</taxon>
        <taxon>Ciliophora</taxon>
        <taxon>Intramacronucleata</taxon>
        <taxon>Oligohymenophorea</taxon>
        <taxon>Peniculida</taxon>
        <taxon>Parameciidae</taxon>
        <taxon>Paramecium</taxon>
    </lineage>
</organism>
<evidence type="ECO:0000313" key="1">
    <source>
        <dbReference type="EMBL" id="CAD8193187.1"/>
    </source>
</evidence>
<gene>
    <name evidence="1" type="ORF">POCTA_138.1.T1040009</name>
</gene>
<keyword evidence="2" id="KW-1185">Reference proteome</keyword>
<dbReference type="Proteomes" id="UP000683925">
    <property type="component" value="Unassembled WGS sequence"/>
</dbReference>
<dbReference type="AlphaFoldDB" id="A0A8S1WX15"/>
<evidence type="ECO:0000313" key="2">
    <source>
        <dbReference type="Proteomes" id="UP000683925"/>
    </source>
</evidence>